<evidence type="ECO:0000256" key="2">
    <source>
        <dbReference type="ARBA" id="ARBA00022603"/>
    </source>
</evidence>
<feature type="domain" description="Type II methyltransferase M.TaqI-like" evidence="6">
    <location>
        <begin position="85"/>
        <end position="221"/>
    </location>
</feature>
<dbReference type="Pfam" id="PF07669">
    <property type="entry name" value="Eco57I"/>
    <property type="match status" value="1"/>
</dbReference>
<dbReference type="EC" id="2.1.1.72" evidence="1"/>
<comment type="caution">
    <text evidence="7">The sequence shown here is derived from an EMBL/GenBank/DDBJ whole genome shotgun (WGS) entry which is preliminary data.</text>
</comment>
<dbReference type="GO" id="GO:0009007">
    <property type="term" value="F:site-specific DNA-methyltransferase (adenine-specific) activity"/>
    <property type="evidence" value="ECO:0007669"/>
    <property type="project" value="UniProtKB-EC"/>
</dbReference>
<sequence length="495" mass="57124">MEKKEKIRSKNIGQVFTPQYLVEEMLDYAGYKNTAIIEKHIIDNSCGDGAFLQVAVKRYCEEALRAGKNSREIKTHLECYIHGIDTDKEAYENCKANLEKVANRYKIKNVAWDIHNQDALAVKTYDGKIDYVVGNPPYVRVHNLQETYDEVKQYRFANGGMTDLYLAFFELGFNMLNPSGKLCYITPSSWLSSVAARNMRNHVMEKRNIISLVDLGHYQPFPHVTAYTIISLFSNDKQSDRFDYYTFNSETRQRNHVANLSLQDSCIDGILYLSDKEHLDTLRSIKTSTPPRLVTVKNGFATLADNIFIGEDVPESTITIKALKASTGKKYKCLFPYDEKGKPLPPDKIFSEKQVADYLQAHKDELLKGRKEHPAWYQFGRTQALQDVYKDKLSINTLLRTEKDLKIEYVSKGEGIYSGLYAITHDGIPLEDIKQILETPQFADYIKLLKKYKSGGYYTYNTKDVEQYINWYISYKSDNKYANKSTFLGQYFEFV</sequence>
<keyword evidence="4" id="KW-0949">S-adenosyl-L-methionine</keyword>
<dbReference type="GO" id="GO:0006304">
    <property type="term" value="P:DNA modification"/>
    <property type="evidence" value="ECO:0007669"/>
    <property type="project" value="InterPro"/>
</dbReference>
<organism evidence="7 8">
    <name type="scientific">Candidatus Caccoplasma intestinavium</name>
    <dbReference type="NCBI Taxonomy" id="2840716"/>
    <lineage>
        <taxon>Bacteria</taxon>
        <taxon>Pseudomonadati</taxon>
        <taxon>Bacteroidota</taxon>
        <taxon>Bacteroidia</taxon>
        <taxon>Bacteroidales</taxon>
        <taxon>Bacteroidaceae</taxon>
        <taxon>Bacteroidaceae incertae sedis</taxon>
        <taxon>Candidatus Caccoplasma</taxon>
    </lineage>
</organism>
<evidence type="ECO:0000256" key="1">
    <source>
        <dbReference type="ARBA" id="ARBA00011900"/>
    </source>
</evidence>
<reference evidence="7" key="1">
    <citation type="submission" date="2020-10" db="EMBL/GenBank/DDBJ databases">
        <authorList>
            <person name="Gilroy R."/>
        </authorList>
    </citation>
    <scope>NUCLEOTIDE SEQUENCE</scope>
    <source>
        <strain evidence="7">21143</strain>
    </source>
</reference>
<dbReference type="Gene3D" id="3.40.50.150">
    <property type="entry name" value="Vaccinia Virus protein VP39"/>
    <property type="match status" value="1"/>
</dbReference>
<dbReference type="PROSITE" id="PS00092">
    <property type="entry name" value="N6_MTASE"/>
    <property type="match status" value="1"/>
</dbReference>
<evidence type="ECO:0000313" key="7">
    <source>
        <dbReference type="EMBL" id="HIT39813.1"/>
    </source>
</evidence>
<evidence type="ECO:0000259" key="6">
    <source>
        <dbReference type="Pfam" id="PF07669"/>
    </source>
</evidence>
<evidence type="ECO:0000313" key="8">
    <source>
        <dbReference type="Proteomes" id="UP000886722"/>
    </source>
</evidence>
<dbReference type="PANTHER" id="PTHR33841">
    <property type="entry name" value="DNA METHYLTRANSFERASE YEEA-RELATED"/>
    <property type="match status" value="1"/>
</dbReference>
<dbReference type="GO" id="GO:0032259">
    <property type="term" value="P:methylation"/>
    <property type="evidence" value="ECO:0007669"/>
    <property type="project" value="UniProtKB-KW"/>
</dbReference>
<dbReference type="InterPro" id="IPR002052">
    <property type="entry name" value="DNA_methylase_N6_adenine_CS"/>
</dbReference>
<gene>
    <name evidence="7" type="ORF">IAD06_07225</name>
</gene>
<proteinExistence type="predicted"/>
<keyword evidence="2 7" id="KW-0489">Methyltransferase</keyword>
<dbReference type="PRINTS" id="PR00507">
    <property type="entry name" value="N12N6MTFRASE"/>
</dbReference>
<dbReference type="Proteomes" id="UP000886722">
    <property type="component" value="Unassembled WGS sequence"/>
</dbReference>
<dbReference type="PANTHER" id="PTHR33841:SF1">
    <property type="entry name" value="DNA METHYLTRANSFERASE A"/>
    <property type="match status" value="1"/>
</dbReference>
<comment type="catalytic activity">
    <reaction evidence="5">
        <text>a 2'-deoxyadenosine in DNA + S-adenosyl-L-methionine = an N(6)-methyl-2'-deoxyadenosine in DNA + S-adenosyl-L-homocysteine + H(+)</text>
        <dbReference type="Rhea" id="RHEA:15197"/>
        <dbReference type="Rhea" id="RHEA-COMP:12418"/>
        <dbReference type="Rhea" id="RHEA-COMP:12419"/>
        <dbReference type="ChEBI" id="CHEBI:15378"/>
        <dbReference type="ChEBI" id="CHEBI:57856"/>
        <dbReference type="ChEBI" id="CHEBI:59789"/>
        <dbReference type="ChEBI" id="CHEBI:90615"/>
        <dbReference type="ChEBI" id="CHEBI:90616"/>
        <dbReference type="EC" id="2.1.1.72"/>
    </reaction>
</comment>
<reference evidence="7" key="2">
    <citation type="journal article" date="2021" name="PeerJ">
        <title>Extensive microbial diversity within the chicken gut microbiome revealed by metagenomics and culture.</title>
        <authorList>
            <person name="Gilroy R."/>
            <person name="Ravi A."/>
            <person name="Getino M."/>
            <person name="Pursley I."/>
            <person name="Horton D.L."/>
            <person name="Alikhan N.F."/>
            <person name="Baker D."/>
            <person name="Gharbi K."/>
            <person name="Hall N."/>
            <person name="Watson M."/>
            <person name="Adriaenssens E.M."/>
            <person name="Foster-Nyarko E."/>
            <person name="Jarju S."/>
            <person name="Secka A."/>
            <person name="Antonio M."/>
            <person name="Oren A."/>
            <person name="Chaudhuri R.R."/>
            <person name="La Ragione R."/>
            <person name="Hildebrand F."/>
            <person name="Pallen M.J."/>
        </authorList>
    </citation>
    <scope>NUCLEOTIDE SEQUENCE</scope>
    <source>
        <strain evidence="7">21143</strain>
    </source>
</reference>
<dbReference type="EMBL" id="DVKT01000054">
    <property type="protein sequence ID" value="HIT39813.1"/>
    <property type="molecule type" value="Genomic_DNA"/>
</dbReference>
<dbReference type="InterPro" id="IPR050953">
    <property type="entry name" value="N4_N6_ade-DNA_methylase"/>
</dbReference>
<evidence type="ECO:0000256" key="5">
    <source>
        <dbReference type="ARBA" id="ARBA00047942"/>
    </source>
</evidence>
<keyword evidence="3" id="KW-0808">Transferase</keyword>
<dbReference type="SUPFAM" id="SSF53335">
    <property type="entry name" value="S-adenosyl-L-methionine-dependent methyltransferases"/>
    <property type="match status" value="1"/>
</dbReference>
<evidence type="ECO:0000256" key="4">
    <source>
        <dbReference type="ARBA" id="ARBA00022691"/>
    </source>
</evidence>
<evidence type="ECO:0000256" key="3">
    <source>
        <dbReference type="ARBA" id="ARBA00022679"/>
    </source>
</evidence>
<accession>A0A9D1GF28</accession>
<dbReference type="GO" id="GO:0003676">
    <property type="term" value="F:nucleic acid binding"/>
    <property type="evidence" value="ECO:0007669"/>
    <property type="project" value="InterPro"/>
</dbReference>
<dbReference type="CDD" id="cd02440">
    <property type="entry name" value="AdoMet_MTases"/>
    <property type="match status" value="1"/>
</dbReference>
<dbReference type="InterPro" id="IPR011639">
    <property type="entry name" value="MethylTrfase_TaqI-like_dom"/>
</dbReference>
<dbReference type="InterPro" id="IPR029063">
    <property type="entry name" value="SAM-dependent_MTases_sf"/>
</dbReference>
<dbReference type="AlphaFoldDB" id="A0A9D1GF28"/>
<protein>
    <recommendedName>
        <fullName evidence="1">site-specific DNA-methyltransferase (adenine-specific)</fullName>
        <ecNumber evidence="1">2.1.1.72</ecNumber>
    </recommendedName>
</protein>
<name>A0A9D1GF28_9BACT</name>